<comment type="caution">
    <text evidence="19">The sequence shown here is derived from an EMBL/GenBank/DDBJ whole genome shotgun (WGS) entry which is preliminary data.</text>
</comment>
<dbReference type="Gene3D" id="1.10.8.60">
    <property type="match status" value="1"/>
</dbReference>
<reference evidence="19 20" key="1">
    <citation type="submission" date="2021-06" db="EMBL/GenBank/DDBJ databases">
        <title>Genome sequence of Babesia caballi.</title>
        <authorList>
            <person name="Yamagishi J."/>
            <person name="Kidaka T."/>
            <person name="Ochi A."/>
        </authorList>
    </citation>
    <scope>NUCLEOTIDE SEQUENCE [LARGE SCALE GENOMIC DNA]</scope>
    <source>
        <strain evidence="19">USDA-D6B2</strain>
    </source>
</reference>
<dbReference type="FunFam" id="3.40.50.300:FF:000277">
    <property type="entry name" value="ATP-dependent zinc metalloprotease FtsH"/>
    <property type="match status" value="1"/>
</dbReference>
<keyword evidence="11 16" id="KW-0067">ATP-binding</keyword>
<gene>
    <name evidence="19" type="ORF">BcabD6B2_47410</name>
</gene>
<comment type="subcellular location">
    <subcellularLocation>
        <location evidence="2">Membrane</location>
        <topology evidence="2">Multi-pass membrane protein</topology>
    </subcellularLocation>
</comment>
<evidence type="ECO:0000256" key="5">
    <source>
        <dbReference type="ARBA" id="ARBA00022670"/>
    </source>
</evidence>
<evidence type="ECO:0000256" key="2">
    <source>
        <dbReference type="ARBA" id="ARBA00004141"/>
    </source>
</evidence>
<dbReference type="InterPro" id="IPR041569">
    <property type="entry name" value="AAA_lid_3"/>
</dbReference>
<dbReference type="CDD" id="cd19501">
    <property type="entry name" value="RecA-like_FtsH"/>
    <property type="match status" value="1"/>
</dbReference>
<evidence type="ECO:0000256" key="13">
    <source>
        <dbReference type="ARBA" id="ARBA00022989"/>
    </source>
</evidence>
<comment type="cofactor">
    <cofactor evidence="1">
        <name>Zn(2+)</name>
        <dbReference type="ChEBI" id="CHEBI:29105"/>
    </cofactor>
</comment>
<keyword evidence="15" id="KW-0472">Membrane</keyword>
<evidence type="ECO:0000256" key="11">
    <source>
        <dbReference type="ARBA" id="ARBA00022840"/>
    </source>
</evidence>
<dbReference type="InterPro" id="IPR000642">
    <property type="entry name" value="Peptidase_M41"/>
</dbReference>
<evidence type="ECO:0000259" key="18">
    <source>
        <dbReference type="SMART" id="SM00382"/>
    </source>
</evidence>
<dbReference type="InterPro" id="IPR003959">
    <property type="entry name" value="ATPase_AAA_core"/>
</dbReference>
<dbReference type="GO" id="GO:0016020">
    <property type="term" value="C:membrane"/>
    <property type="evidence" value="ECO:0007669"/>
    <property type="project" value="UniProtKB-SubCell"/>
</dbReference>
<sequence>MLFTVTTIVARSARARERALRPAATLLGLQFAQFSTHRLYRLRRSVEEDLARGRLDAHTLREANRVDPRITVSAVEASHSGAFPRDEGVLKEYLRALMLTNNLDSRSFKSLVPPEQAPAPEDAGAYDARIAEQLRQLMDRNELHIKSDAKNPVHVAVTQPTGTVFMRILKGLLSFGSIAFCFGSLYVILNQNIQRGISHSFKVVDPAELGTTFADVKVGTGRFSFQWMQGCDEVKSELDEVVAYLRNPEKFDRLGAQLPKGVLLAGPPGTGKTLLARAVAGEAGVPFIQASGSEFEEMFVGVGARRIRELFKLAKSMSPCIVFIDELDAVGSRRSATDHNSVRMTLNQLLVELDGFSKREGVVVLCATNFPEALDPALVRPGRLDRTIHIPLPDYKGRYDILKLYSKKILVAPDVDLSTIAKRTVGMSGADIFNILNMAALRCSLQGLAAVTSSAIEEAFDRVVVGLKGKPLTNLREKKATAYHEGGHTLVSLHTPEATQVHKATIAPRGRTLGVTWKIPEEKSDTRMSELRAEIAVLMGGMAAEEVIYGKENVSTGCQSDLQKATEIARTMVLNFGVGLENVSGPMFLDSKGYSDLSEEHRRRVDSAVQQLLDDGYRRACSVIRGNLVQLHHLSDALVQYETLTADEIRHAVRGEVREIEQLRQSQQGELLAQLKRHSPPQGGGELLPEPHHSFRT</sequence>
<keyword evidence="7" id="KW-0479">Metal-binding</keyword>
<comment type="similarity">
    <text evidence="3">In the C-terminal section; belongs to the peptidase M41 family.</text>
</comment>
<dbReference type="Pfam" id="PF17862">
    <property type="entry name" value="AAA_lid_3"/>
    <property type="match status" value="1"/>
</dbReference>
<dbReference type="PROSITE" id="PS00674">
    <property type="entry name" value="AAA"/>
    <property type="match status" value="1"/>
</dbReference>
<dbReference type="GO" id="GO:0006508">
    <property type="term" value="P:proteolysis"/>
    <property type="evidence" value="ECO:0007669"/>
    <property type="project" value="UniProtKB-KW"/>
</dbReference>
<keyword evidence="5" id="KW-0645">Protease</keyword>
<dbReference type="AlphaFoldDB" id="A0AAV4M1Q2"/>
<dbReference type="EMBL" id="BPLF01000004">
    <property type="protein sequence ID" value="GIX65306.1"/>
    <property type="molecule type" value="Genomic_DNA"/>
</dbReference>
<comment type="similarity">
    <text evidence="4">In the N-terminal section; belongs to the AAA ATPase family.</text>
</comment>
<evidence type="ECO:0000256" key="12">
    <source>
        <dbReference type="ARBA" id="ARBA00022946"/>
    </source>
</evidence>
<evidence type="ECO:0000313" key="20">
    <source>
        <dbReference type="Proteomes" id="UP001497744"/>
    </source>
</evidence>
<accession>A0AAV4M1Q2</accession>
<comment type="similarity">
    <text evidence="16">Belongs to the AAA ATPase family.</text>
</comment>
<evidence type="ECO:0000256" key="17">
    <source>
        <dbReference type="SAM" id="MobiDB-lite"/>
    </source>
</evidence>
<keyword evidence="14 19" id="KW-0482">Metalloprotease</keyword>
<evidence type="ECO:0000256" key="16">
    <source>
        <dbReference type="RuleBase" id="RU003651"/>
    </source>
</evidence>
<dbReference type="GeneID" id="94196787"/>
<evidence type="ECO:0000256" key="15">
    <source>
        <dbReference type="ARBA" id="ARBA00023136"/>
    </source>
</evidence>
<dbReference type="SMART" id="SM00382">
    <property type="entry name" value="AAA"/>
    <property type="match status" value="1"/>
</dbReference>
<dbReference type="GO" id="GO:0016887">
    <property type="term" value="F:ATP hydrolysis activity"/>
    <property type="evidence" value="ECO:0007669"/>
    <property type="project" value="InterPro"/>
</dbReference>
<evidence type="ECO:0000256" key="10">
    <source>
        <dbReference type="ARBA" id="ARBA00022833"/>
    </source>
</evidence>
<dbReference type="PANTHER" id="PTHR23076:SF97">
    <property type="entry name" value="ATP-DEPENDENT ZINC METALLOPROTEASE YME1L1"/>
    <property type="match status" value="1"/>
</dbReference>
<dbReference type="InterPro" id="IPR027417">
    <property type="entry name" value="P-loop_NTPase"/>
</dbReference>
<keyword evidence="9" id="KW-0378">Hydrolase</keyword>
<organism evidence="19 20">
    <name type="scientific">Babesia caballi</name>
    <dbReference type="NCBI Taxonomy" id="5871"/>
    <lineage>
        <taxon>Eukaryota</taxon>
        <taxon>Sar</taxon>
        <taxon>Alveolata</taxon>
        <taxon>Apicomplexa</taxon>
        <taxon>Aconoidasida</taxon>
        <taxon>Piroplasmida</taxon>
        <taxon>Babesiidae</taxon>
        <taxon>Babesia</taxon>
    </lineage>
</organism>
<evidence type="ECO:0000256" key="8">
    <source>
        <dbReference type="ARBA" id="ARBA00022741"/>
    </source>
</evidence>
<dbReference type="Gene3D" id="1.20.58.760">
    <property type="entry name" value="Peptidase M41"/>
    <property type="match status" value="1"/>
</dbReference>
<evidence type="ECO:0000256" key="7">
    <source>
        <dbReference type="ARBA" id="ARBA00022723"/>
    </source>
</evidence>
<evidence type="ECO:0000256" key="1">
    <source>
        <dbReference type="ARBA" id="ARBA00001947"/>
    </source>
</evidence>
<keyword evidence="13" id="KW-1133">Transmembrane helix</keyword>
<dbReference type="Gene3D" id="3.40.50.300">
    <property type="entry name" value="P-loop containing nucleotide triphosphate hydrolases"/>
    <property type="match status" value="1"/>
</dbReference>
<name>A0AAV4M1Q2_BABCB</name>
<evidence type="ECO:0000256" key="6">
    <source>
        <dbReference type="ARBA" id="ARBA00022692"/>
    </source>
</evidence>
<protein>
    <submittedName>
        <fullName evidence="19">ATP-dependent zinc metalloprotease FTSH, putative</fullName>
    </submittedName>
</protein>
<dbReference type="SUPFAM" id="SSF52540">
    <property type="entry name" value="P-loop containing nucleoside triphosphate hydrolases"/>
    <property type="match status" value="1"/>
</dbReference>
<dbReference type="FunFam" id="1.10.8.60:FF:000001">
    <property type="entry name" value="ATP-dependent zinc metalloprotease FtsH"/>
    <property type="match status" value="1"/>
</dbReference>
<dbReference type="Pfam" id="PF01434">
    <property type="entry name" value="Peptidase_M41"/>
    <property type="match status" value="1"/>
</dbReference>
<evidence type="ECO:0000256" key="4">
    <source>
        <dbReference type="ARBA" id="ARBA00010550"/>
    </source>
</evidence>
<evidence type="ECO:0000256" key="3">
    <source>
        <dbReference type="ARBA" id="ARBA00010044"/>
    </source>
</evidence>
<dbReference type="GO" id="GO:0005739">
    <property type="term" value="C:mitochondrion"/>
    <property type="evidence" value="ECO:0007669"/>
    <property type="project" value="TreeGrafter"/>
</dbReference>
<keyword evidence="6" id="KW-0812">Transmembrane</keyword>
<feature type="domain" description="AAA+ ATPase" evidence="18">
    <location>
        <begin position="258"/>
        <end position="394"/>
    </location>
</feature>
<dbReference type="RefSeq" id="XP_067717375.1">
    <property type="nucleotide sequence ID" value="XM_067861274.1"/>
</dbReference>
<keyword evidence="20" id="KW-1185">Reference proteome</keyword>
<dbReference type="Proteomes" id="UP001497744">
    <property type="component" value="Unassembled WGS sequence"/>
</dbReference>
<evidence type="ECO:0000256" key="14">
    <source>
        <dbReference type="ARBA" id="ARBA00023049"/>
    </source>
</evidence>
<dbReference type="Pfam" id="PF00004">
    <property type="entry name" value="AAA"/>
    <property type="match status" value="1"/>
</dbReference>
<dbReference type="PANTHER" id="PTHR23076">
    <property type="entry name" value="METALLOPROTEASE M41 FTSH"/>
    <property type="match status" value="1"/>
</dbReference>
<evidence type="ECO:0000256" key="9">
    <source>
        <dbReference type="ARBA" id="ARBA00022801"/>
    </source>
</evidence>
<keyword evidence="10" id="KW-0862">Zinc</keyword>
<feature type="region of interest" description="Disordered" evidence="17">
    <location>
        <begin position="676"/>
        <end position="697"/>
    </location>
</feature>
<proteinExistence type="inferred from homology"/>
<keyword evidence="12" id="KW-0809">Transit peptide</keyword>
<dbReference type="GO" id="GO:0005524">
    <property type="term" value="F:ATP binding"/>
    <property type="evidence" value="ECO:0007669"/>
    <property type="project" value="UniProtKB-KW"/>
</dbReference>
<dbReference type="SUPFAM" id="SSF140990">
    <property type="entry name" value="FtsH protease domain-like"/>
    <property type="match status" value="1"/>
</dbReference>
<dbReference type="InterPro" id="IPR037219">
    <property type="entry name" value="Peptidase_M41-like"/>
</dbReference>
<dbReference type="GO" id="GO:0004222">
    <property type="term" value="F:metalloendopeptidase activity"/>
    <property type="evidence" value="ECO:0007669"/>
    <property type="project" value="InterPro"/>
</dbReference>
<dbReference type="GO" id="GO:0046872">
    <property type="term" value="F:metal ion binding"/>
    <property type="evidence" value="ECO:0007669"/>
    <property type="project" value="UniProtKB-KW"/>
</dbReference>
<dbReference type="GO" id="GO:0004176">
    <property type="term" value="F:ATP-dependent peptidase activity"/>
    <property type="evidence" value="ECO:0007669"/>
    <property type="project" value="InterPro"/>
</dbReference>
<dbReference type="InterPro" id="IPR003960">
    <property type="entry name" value="ATPase_AAA_CS"/>
</dbReference>
<evidence type="ECO:0000313" key="19">
    <source>
        <dbReference type="EMBL" id="GIX65306.1"/>
    </source>
</evidence>
<keyword evidence="8 16" id="KW-0547">Nucleotide-binding</keyword>
<dbReference type="InterPro" id="IPR003593">
    <property type="entry name" value="AAA+_ATPase"/>
</dbReference>